<comment type="caution">
    <text evidence="1">The sequence shown here is derived from an EMBL/GenBank/DDBJ whole genome shotgun (WGS) entry which is preliminary data.</text>
</comment>
<protein>
    <submittedName>
        <fullName evidence="1">GpE family phage tail protein</fullName>
    </submittedName>
</protein>
<name>A0A5N4WV63_9GAMM</name>
<evidence type="ECO:0000313" key="2">
    <source>
        <dbReference type="Proteomes" id="UP000325788"/>
    </source>
</evidence>
<gene>
    <name evidence="1" type="ORF">F4W09_02035</name>
</gene>
<reference evidence="1 2" key="1">
    <citation type="submission" date="2019-09" db="EMBL/GenBank/DDBJ databases">
        <title>Draft genome sequence of Acinetobacter tandoii W4-4-4 isolated from environmental water sample.</title>
        <authorList>
            <person name="Wee S.K."/>
            <person name="Yan B."/>
            <person name="Mustaffa S.B."/>
            <person name="Yap E.P.H."/>
        </authorList>
    </citation>
    <scope>NUCLEOTIDE SEQUENCE [LARGE SCALE GENOMIC DNA]</scope>
    <source>
        <strain evidence="1 2">W4-4-4</strain>
    </source>
</reference>
<dbReference type="InterPro" id="IPR009493">
    <property type="entry name" value="P2_GpE"/>
</dbReference>
<dbReference type="Pfam" id="PF06528">
    <property type="entry name" value="Phage_P2_GpE"/>
    <property type="match status" value="1"/>
</dbReference>
<accession>A0A5N4WV63</accession>
<evidence type="ECO:0000313" key="1">
    <source>
        <dbReference type="EMBL" id="KAB1860140.1"/>
    </source>
</evidence>
<proteinExistence type="predicted"/>
<dbReference type="AlphaFoldDB" id="A0A5N4WV63"/>
<organism evidence="1 2">
    <name type="scientific">Acinetobacter tandoii</name>
    <dbReference type="NCBI Taxonomy" id="202954"/>
    <lineage>
        <taxon>Bacteria</taxon>
        <taxon>Pseudomonadati</taxon>
        <taxon>Pseudomonadota</taxon>
        <taxon>Gammaproteobacteria</taxon>
        <taxon>Moraxellales</taxon>
        <taxon>Moraxellaceae</taxon>
        <taxon>Acinetobacter</taxon>
    </lineage>
</organism>
<dbReference type="Proteomes" id="UP000325788">
    <property type="component" value="Unassembled WGS sequence"/>
</dbReference>
<dbReference type="EMBL" id="VXLD01000001">
    <property type="protein sequence ID" value="KAB1860140.1"/>
    <property type="molecule type" value="Genomic_DNA"/>
</dbReference>
<dbReference type="RefSeq" id="WP_151503994.1">
    <property type="nucleotide sequence ID" value="NZ_VXLD01000001.1"/>
</dbReference>
<sequence>MDSIPDVIANIALIFHWSPRDFADMSLSDLFMWHQKALERNQTHE</sequence>